<feature type="region of interest" description="Disordered" evidence="1">
    <location>
        <begin position="1"/>
        <end position="24"/>
    </location>
</feature>
<reference evidence="3 4" key="1">
    <citation type="submission" date="2016-06" db="EMBL/GenBank/DDBJ databases">
        <authorList>
            <person name="Kjaerup R.B."/>
            <person name="Dalgaard T.S."/>
            <person name="Juul-Madsen H.R."/>
        </authorList>
    </citation>
    <scope>NUCLEOTIDE SEQUENCE [LARGE SCALE GENOMIC DNA]</scope>
    <source>
        <strain evidence="3 4">Pb300</strain>
    </source>
</reference>
<dbReference type="VEuPathDB" id="FungiDB:PADG_03476"/>
<accession>A0A1D2JH56</accession>
<dbReference type="EMBL" id="LZYO01000098">
    <property type="protein sequence ID" value="ODH35047.1"/>
    <property type="molecule type" value="Genomic_DNA"/>
</dbReference>
<evidence type="ECO:0000313" key="4">
    <source>
        <dbReference type="Proteomes" id="UP000242814"/>
    </source>
</evidence>
<dbReference type="PANTHER" id="PTHR42678">
    <property type="entry name" value="AMIDASE"/>
    <property type="match status" value="1"/>
</dbReference>
<comment type="caution">
    <text evidence="3">The sequence shown here is derived from an EMBL/GenBank/DDBJ whole genome shotgun (WGS) entry which is preliminary data.</text>
</comment>
<proteinExistence type="predicted"/>
<dbReference type="InterPro" id="IPR023631">
    <property type="entry name" value="Amidase_dom"/>
</dbReference>
<dbReference type="AlphaFoldDB" id="A0A1D2JH56"/>
<sequence length="568" mass="61409">MAIATNIPSASIDQISSDNDPMSAAELHMPTCRGTDIQVLTIPQLQKCLTERKFFSRDLVETYFERIQRLNCLLKAVIQTNADALVIAECLDKERENGKLRGPLHGIPFLVKDNIATKDGVATTAGSTMLVGSTVPDDAHVVSMLRDAGAILLGHTNLSEWAAMRSSYYSEGYSSRGGQCRNPYNLAEHPGGSSCGSAVAVATNMCPFSLGTETDGSIMFPADRNAVVGIKPTVGLTSTKGVIPESSSLDTVGSFGKTVLDAAIALDAITGDSKSGENSPSSHKSHGMSSYASFVTNKAALKTARFGLPWTRVWESAYKKTEKYNGLMVLLKEIENAGAEVIRWTNFPSAEEIISPSGWDWDFPSKSGRPDQSEFMVVKKEFFNEIRSYLSNLSTNPNGIQSLEDIMAWNVKNSETDGGRPCVHPAWPSGQDNFERSLTSKGILDDTYHSALKYIRRKSREEGIDAALRMPDGSVLDGILVPLQGDSGAACQVAAKAGYPMIAIPTCTSEITGVPFGIALIQTAWREDLLIRYGSAIEDLVGGRPKPHFRNIEASNFMYVGSKPDPPC</sequence>
<dbReference type="Proteomes" id="UP000242814">
    <property type="component" value="Unassembled WGS sequence"/>
</dbReference>
<feature type="compositionally biased region" description="Polar residues" evidence="1">
    <location>
        <begin position="1"/>
        <end position="20"/>
    </location>
</feature>
<dbReference type="VEuPathDB" id="FungiDB:PABG_01003"/>
<organism evidence="3 4">
    <name type="scientific">Paracoccidioides brasiliensis</name>
    <dbReference type="NCBI Taxonomy" id="121759"/>
    <lineage>
        <taxon>Eukaryota</taxon>
        <taxon>Fungi</taxon>
        <taxon>Dikarya</taxon>
        <taxon>Ascomycota</taxon>
        <taxon>Pezizomycotina</taxon>
        <taxon>Eurotiomycetes</taxon>
        <taxon>Eurotiomycetidae</taxon>
        <taxon>Onygenales</taxon>
        <taxon>Ajellomycetaceae</taxon>
        <taxon>Paracoccidioides</taxon>
    </lineage>
</organism>
<dbReference type="SUPFAM" id="SSF75304">
    <property type="entry name" value="Amidase signature (AS) enzymes"/>
    <property type="match status" value="1"/>
</dbReference>
<dbReference type="Gene3D" id="3.90.1300.10">
    <property type="entry name" value="Amidase signature (AS) domain"/>
    <property type="match status" value="1"/>
</dbReference>
<dbReference type="InterPro" id="IPR036928">
    <property type="entry name" value="AS_sf"/>
</dbReference>
<dbReference type="Pfam" id="PF01425">
    <property type="entry name" value="Amidase"/>
    <property type="match status" value="1"/>
</dbReference>
<evidence type="ECO:0000313" key="3">
    <source>
        <dbReference type="EMBL" id="ODH35047.1"/>
    </source>
</evidence>
<evidence type="ECO:0000256" key="1">
    <source>
        <dbReference type="SAM" id="MobiDB-lite"/>
    </source>
</evidence>
<protein>
    <recommendedName>
        <fullName evidence="2">Amidase domain-containing protein</fullName>
    </recommendedName>
</protein>
<feature type="domain" description="Amidase" evidence="2">
    <location>
        <begin position="58"/>
        <end position="355"/>
    </location>
</feature>
<dbReference type="PANTHER" id="PTHR42678:SF37">
    <property type="entry name" value="AMIDASE C869.01-RELATED"/>
    <property type="match status" value="1"/>
</dbReference>
<gene>
    <name evidence="3" type="ORF">ACO22_02999</name>
</gene>
<evidence type="ECO:0000259" key="2">
    <source>
        <dbReference type="Pfam" id="PF01425"/>
    </source>
</evidence>
<name>A0A1D2JH56_PARBR</name>